<accession>A0A8T9MW67</accession>
<reference evidence="1" key="2">
    <citation type="journal article" date="2022" name="Res Sq">
        <title>Evolution of multicellular longitudinally dividing oral cavity symbionts (Neisseriaceae).</title>
        <authorList>
            <person name="Nyongesa S."/>
            <person name="Weber P."/>
            <person name="Bernet E."/>
            <person name="Pullido F."/>
            <person name="Nieckarz M."/>
            <person name="Delaby M."/>
            <person name="Nieves C."/>
            <person name="Viehboeck T."/>
            <person name="Krause N."/>
            <person name="Rivera-Millot A."/>
            <person name="Nakamura A."/>
            <person name="Vischer N."/>
            <person name="VanNieuwenhze M."/>
            <person name="Brun Y."/>
            <person name="Cava F."/>
            <person name="Bulgheresi S."/>
            <person name="Veyrier F."/>
        </authorList>
    </citation>
    <scope>NUCLEOTIDE SEQUENCE</scope>
    <source>
        <strain evidence="1">17694</strain>
    </source>
</reference>
<gene>
    <name evidence="1" type="ORF">LVJ77_10775</name>
</gene>
<keyword evidence="2" id="KW-1185">Reference proteome</keyword>
<sequence length="63" mass="6847">MGFHFVSTQATLAAALKILARCPTLQGLLLAKPLRKATDDMPENNAANRFVLFAAHHRSDGMP</sequence>
<protein>
    <submittedName>
        <fullName evidence="1">Uncharacterized protein</fullName>
    </submittedName>
</protein>
<dbReference type="EMBL" id="CP091521">
    <property type="protein sequence ID" value="UOP04668.1"/>
    <property type="molecule type" value="Genomic_DNA"/>
</dbReference>
<proteinExistence type="predicted"/>
<dbReference type="AlphaFoldDB" id="A0A8T9MW67"/>
<evidence type="ECO:0000313" key="1">
    <source>
        <dbReference type="EMBL" id="UOP04668.1"/>
    </source>
</evidence>
<evidence type="ECO:0000313" key="2">
    <source>
        <dbReference type="Proteomes" id="UP000831534"/>
    </source>
</evidence>
<name>A0A8T9MW67_9NEIS</name>
<organism evidence="1 2">
    <name type="scientific">Conchiformibius kuhniae</name>
    <dbReference type="NCBI Taxonomy" id="211502"/>
    <lineage>
        <taxon>Bacteria</taxon>
        <taxon>Pseudomonadati</taxon>
        <taxon>Pseudomonadota</taxon>
        <taxon>Betaproteobacteria</taxon>
        <taxon>Neisseriales</taxon>
        <taxon>Neisseriaceae</taxon>
        <taxon>Conchiformibius</taxon>
    </lineage>
</organism>
<dbReference type="Proteomes" id="UP000831534">
    <property type="component" value="Chromosome"/>
</dbReference>
<reference evidence="1" key="1">
    <citation type="submission" date="2021-12" db="EMBL/GenBank/DDBJ databases">
        <authorList>
            <person name="Veyrier F.J."/>
        </authorList>
    </citation>
    <scope>NUCLEOTIDE SEQUENCE</scope>
    <source>
        <strain evidence="1">17694</strain>
    </source>
</reference>